<proteinExistence type="predicted"/>
<evidence type="ECO:0000313" key="3">
    <source>
        <dbReference type="Proteomes" id="UP000192582"/>
    </source>
</evidence>
<name>A0A1W1VJZ3_9DEIO</name>
<dbReference type="EMBL" id="FWWU01000009">
    <property type="protein sequence ID" value="SMB93695.1"/>
    <property type="molecule type" value="Genomic_DNA"/>
</dbReference>
<feature type="region of interest" description="Disordered" evidence="1">
    <location>
        <begin position="74"/>
        <end position="152"/>
    </location>
</feature>
<feature type="region of interest" description="Disordered" evidence="1">
    <location>
        <begin position="271"/>
        <end position="312"/>
    </location>
</feature>
<dbReference type="STRING" id="695939.SAMN00790413_02077"/>
<dbReference type="InterPro" id="IPR029058">
    <property type="entry name" value="AB_hydrolase_fold"/>
</dbReference>
<sequence>MCQRANFFLTGPGERNAHGGEWGAVRAALPRAAPFGQMRKVLPHKGGGTCLNPREVGLQRLAMRSLKGHEIGARHRRQRVHAHLPQRPQAARPPHPVAQRLGVLIQFAGRRRNGARLRPERGQDAGRSRNQAGRPPSRRPARSGFRNWAASSPAGYAHTGGMTFQTRETGSFSLPTAVLSRRAGMTGWMWRGVTASLPGVHVLAPNLPGLGQNAHPGPFSAEKAADHLAALIARWAHCTVGTRRPGTRRWAFPPGGRGAVATQVTATHLRSSAARSSLEPPSHPLRGGISPDRPGPCAPPVGSPTVGDAGARALGLSAKEQTQLCPLTPGP</sequence>
<feature type="compositionally biased region" description="Pro residues" evidence="1">
    <location>
        <begin position="293"/>
        <end position="302"/>
    </location>
</feature>
<protein>
    <submittedName>
        <fullName evidence="2">Uncharacterized protein</fullName>
    </submittedName>
</protein>
<keyword evidence="3" id="KW-1185">Reference proteome</keyword>
<gene>
    <name evidence="2" type="ORF">SAMN00790413_02077</name>
</gene>
<evidence type="ECO:0000256" key="1">
    <source>
        <dbReference type="SAM" id="MobiDB-lite"/>
    </source>
</evidence>
<feature type="compositionally biased region" description="Basic residues" evidence="1">
    <location>
        <begin position="74"/>
        <end position="84"/>
    </location>
</feature>
<reference evidence="2 3" key="1">
    <citation type="submission" date="2017-04" db="EMBL/GenBank/DDBJ databases">
        <authorList>
            <person name="Afonso C.L."/>
            <person name="Miller P.J."/>
            <person name="Scott M.A."/>
            <person name="Spackman E."/>
            <person name="Goraichik I."/>
            <person name="Dimitrov K.M."/>
            <person name="Suarez D.L."/>
            <person name="Swayne D.E."/>
        </authorList>
    </citation>
    <scope>NUCLEOTIDE SEQUENCE [LARGE SCALE GENOMIC DNA]</scope>
    <source>
        <strain evidence="2 3">KR-140</strain>
    </source>
</reference>
<feature type="compositionally biased region" description="Basic and acidic residues" evidence="1">
    <location>
        <begin position="117"/>
        <end position="127"/>
    </location>
</feature>
<dbReference type="Gene3D" id="3.40.50.1820">
    <property type="entry name" value="alpha/beta hydrolase"/>
    <property type="match status" value="1"/>
</dbReference>
<dbReference type="SUPFAM" id="SSF53474">
    <property type="entry name" value="alpha/beta-Hydrolases"/>
    <property type="match status" value="1"/>
</dbReference>
<organism evidence="2 3">
    <name type="scientific">Deinococcus hopiensis KR-140</name>
    <dbReference type="NCBI Taxonomy" id="695939"/>
    <lineage>
        <taxon>Bacteria</taxon>
        <taxon>Thermotogati</taxon>
        <taxon>Deinococcota</taxon>
        <taxon>Deinococci</taxon>
        <taxon>Deinococcales</taxon>
        <taxon>Deinococcaceae</taxon>
        <taxon>Deinococcus</taxon>
    </lineage>
</organism>
<evidence type="ECO:0000313" key="2">
    <source>
        <dbReference type="EMBL" id="SMB93695.1"/>
    </source>
</evidence>
<dbReference type="Proteomes" id="UP000192582">
    <property type="component" value="Unassembled WGS sequence"/>
</dbReference>
<dbReference type="AlphaFoldDB" id="A0A1W1VJZ3"/>
<accession>A0A1W1VJZ3</accession>